<evidence type="ECO:0000256" key="1">
    <source>
        <dbReference type="SAM" id="Coils"/>
    </source>
</evidence>
<organism evidence="3 4">
    <name type="scientific">Lentibacillus kimchii</name>
    <dbReference type="NCBI Taxonomy" id="1542911"/>
    <lineage>
        <taxon>Bacteria</taxon>
        <taxon>Bacillati</taxon>
        <taxon>Bacillota</taxon>
        <taxon>Bacilli</taxon>
        <taxon>Bacillales</taxon>
        <taxon>Bacillaceae</taxon>
        <taxon>Lentibacillus</taxon>
    </lineage>
</organism>
<sequence>MIVGLISLLAVLFIAALGGTLYVFRQEENKMNKLEDKGDTAENELARSREYESSSLKHNIPLQLAIYGVTLVLVIVIFVIYVV</sequence>
<keyword evidence="2" id="KW-0472">Membrane</keyword>
<reference evidence="4" key="1">
    <citation type="journal article" date="2019" name="Int. J. Syst. Evol. Microbiol.">
        <title>The Global Catalogue of Microorganisms (GCM) 10K type strain sequencing project: providing services to taxonomists for standard genome sequencing and annotation.</title>
        <authorList>
            <consortium name="The Broad Institute Genomics Platform"/>
            <consortium name="The Broad Institute Genome Sequencing Center for Infectious Disease"/>
            <person name="Wu L."/>
            <person name="Ma J."/>
        </authorList>
    </citation>
    <scope>NUCLEOTIDE SEQUENCE [LARGE SCALE GENOMIC DNA]</scope>
    <source>
        <strain evidence="4">JCM 30234</strain>
    </source>
</reference>
<evidence type="ECO:0000256" key="2">
    <source>
        <dbReference type="SAM" id="Phobius"/>
    </source>
</evidence>
<comment type="caution">
    <text evidence="3">The sequence shown here is derived from an EMBL/GenBank/DDBJ whole genome shotgun (WGS) entry which is preliminary data.</text>
</comment>
<gene>
    <name evidence="3" type="ORF">ACFQU8_00075</name>
</gene>
<dbReference type="RefSeq" id="WP_382357113.1">
    <property type="nucleotide sequence ID" value="NZ_JBHTGR010000001.1"/>
</dbReference>
<feature type="transmembrane region" description="Helical" evidence="2">
    <location>
        <begin position="64"/>
        <end position="82"/>
    </location>
</feature>
<proteinExistence type="predicted"/>
<keyword evidence="2" id="KW-1133">Transmembrane helix</keyword>
<keyword evidence="2" id="KW-0812">Transmembrane</keyword>
<feature type="transmembrane region" description="Helical" evidence="2">
    <location>
        <begin position="6"/>
        <end position="24"/>
    </location>
</feature>
<accession>A0ABW2UPM5</accession>
<evidence type="ECO:0008006" key="5">
    <source>
        <dbReference type="Google" id="ProtNLM"/>
    </source>
</evidence>
<keyword evidence="4" id="KW-1185">Reference proteome</keyword>
<feature type="coiled-coil region" evidence="1">
    <location>
        <begin position="24"/>
        <end position="51"/>
    </location>
</feature>
<evidence type="ECO:0000313" key="3">
    <source>
        <dbReference type="EMBL" id="MFC7745634.1"/>
    </source>
</evidence>
<evidence type="ECO:0000313" key="4">
    <source>
        <dbReference type="Proteomes" id="UP001596620"/>
    </source>
</evidence>
<protein>
    <recommendedName>
        <fullName evidence="5">DUF3899 domain-containing protein</fullName>
    </recommendedName>
</protein>
<name>A0ABW2UPM5_9BACI</name>
<dbReference type="Proteomes" id="UP001596620">
    <property type="component" value="Unassembled WGS sequence"/>
</dbReference>
<dbReference type="EMBL" id="JBHTGR010000001">
    <property type="protein sequence ID" value="MFC7745634.1"/>
    <property type="molecule type" value="Genomic_DNA"/>
</dbReference>
<keyword evidence="1" id="KW-0175">Coiled coil</keyword>